<accession>A0A4Y9SE79</accession>
<evidence type="ECO:0000256" key="4">
    <source>
        <dbReference type="ARBA" id="ARBA00022475"/>
    </source>
</evidence>
<keyword evidence="4 9" id="KW-1003">Cell membrane</keyword>
<dbReference type="AlphaFoldDB" id="A0A4Y9SE79"/>
<name>A0A4Y9SE79_9BURK</name>
<sequence>MEPANKSSVKRRVNARVETEFLPDADEIELRPLPRFTRITLPLLLAALVAALLWATFSEVDEVVVASGRLINPLPNIVVQPLETAIVQSIDVRIGQVVHKGDRLATLDPTFAAADEQQLAARLKSLETQTTDLQAELQGGTAPSGAAAATDSDSLLQSRLSAERRANYRSQLAKINENIARLQASLQTNRHDQDVLATRLKSLREMETMQEKLVAQNYGARMQLLEARDRRLEVERDLIMTKNREEEIKRELASQQAEKAAFATSWRQKTMEDMLTITRQRDELHEQLSKAGKLHKLVSLTAPADGVVLDIAKLSPGSVARGTETFFTIVPIGAALEAEVQIDSLDVGYVRINQPVELKLDTFPFQRHGGLPGTVRTISGDAFKRDASTGGTLDAYYLARIALKSTQLKNMMPQSRLLPGMTLKAEIVVGHRTVMSYITWPLTKALNEAVREP</sequence>
<dbReference type="GO" id="GO:0015031">
    <property type="term" value="P:protein transport"/>
    <property type="evidence" value="ECO:0007669"/>
    <property type="project" value="InterPro"/>
</dbReference>
<evidence type="ECO:0000259" key="11">
    <source>
        <dbReference type="Pfam" id="PF26002"/>
    </source>
</evidence>
<feature type="domain" description="AprE-like beta-barrel" evidence="11">
    <location>
        <begin position="336"/>
        <end position="429"/>
    </location>
</feature>
<feature type="coiled-coil region" evidence="10">
    <location>
        <begin position="165"/>
        <end position="192"/>
    </location>
</feature>
<evidence type="ECO:0000256" key="3">
    <source>
        <dbReference type="ARBA" id="ARBA00022448"/>
    </source>
</evidence>
<evidence type="ECO:0000256" key="1">
    <source>
        <dbReference type="ARBA" id="ARBA00004377"/>
    </source>
</evidence>
<keyword evidence="7" id="KW-1133">Transmembrane helix</keyword>
<evidence type="ECO:0000313" key="12">
    <source>
        <dbReference type="EMBL" id="TFW18180.1"/>
    </source>
</evidence>
<proteinExistence type="inferred from homology"/>
<evidence type="ECO:0000256" key="7">
    <source>
        <dbReference type="ARBA" id="ARBA00022989"/>
    </source>
</evidence>
<dbReference type="PRINTS" id="PR01490">
    <property type="entry name" value="RTXTOXIND"/>
</dbReference>
<evidence type="ECO:0000256" key="5">
    <source>
        <dbReference type="ARBA" id="ARBA00022519"/>
    </source>
</evidence>
<keyword evidence="5 9" id="KW-0997">Cell inner membrane</keyword>
<keyword evidence="13" id="KW-1185">Reference proteome</keyword>
<dbReference type="InterPro" id="IPR010129">
    <property type="entry name" value="T1SS_HlyD"/>
</dbReference>
<evidence type="ECO:0000256" key="9">
    <source>
        <dbReference type="RuleBase" id="RU365093"/>
    </source>
</evidence>
<dbReference type="PANTHER" id="PTHR30386:SF26">
    <property type="entry name" value="TRANSPORT PROTEIN COMB"/>
    <property type="match status" value="1"/>
</dbReference>
<comment type="similarity">
    <text evidence="2 9">Belongs to the membrane fusion protein (MFP) (TC 8.A.1) family.</text>
</comment>
<comment type="caution">
    <text evidence="12">The sequence shown here is derived from an EMBL/GenBank/DDBJ whole genome shotgun (WGS) entry which is preliminary data.</text>
</comment>
<gene>
    <name evidence="12" type="ORF">E4L96_13410</name>
</gene>
<dbReference type="EMBL" id="SPVF01000166">
    <property type="protein sequence ID" value="TFW18180.1"/>
    <property type="molecule type" value="Genomic_DNA"/>
</dbReference>
<keyword evidence="3 9" id="KW-0813">Transport</keyword>
<dbReference type="NCBIfam" id="TIGR01843">
    <property type="entry name" value="type_I_hlyD"/>
    <property type="match status" value="1"/>
</dbReference>
<dbReference type="Gene3D" id="2.40.50.100">
    <property type="match status" value="1"/>
</dbReference>
<dbReference type="Gene3D" id="2.40.30.170">
    <property type="match status" value="1"/>
</dbReference>
<evidence type="ECO:0000256" key="8">
    <source>
        <dbReference type="ARBA" id="ARBA00023136"/>
    </source>
</evidence>
<dbReference type="InterPro" id="IPR058982">
    <property type="entry name" value="Beta-barrel_AprE"/>
</dbReference>
<evidence type="ECO:0000256" key="10">
    <source>
        <dbReference type="SAM" id="Coils"/>
    </source>
</evidence>
<dbReference type="PANTHER" id="PTHR30386">
    <property type="entry name" value="MEMBRANE FUSION SUBUNIT OF EMRAB-TOLC MULTIDRUG EFFLUX PUMP"/>
    <property type="match status" value="1"/>
</dbReference>
<keyword evidence="6" id="KW-0812">Transmembrane</keyword>
<keyword evidence="8" id="KW-0472">Membrane</keyword>
<protein>
    <recommendedName>
        <fullName evidence="9">Membrane fusion protein (MFP) family protein</fullName>
    </recommendedName>
</protein>
<keyword evidence="10" id="KW-0175">Coiled coil</keyword>
<dbReference type="GO" id="GO:0005886">
    <property type="term" value="C:plasma membrane"/>
    <property type="evidence" value="ECO:0007669"/>
    <property type="project" value="UniProtKB-SubCell"/>
</dbReference>
<evidence type="ECO:0000256" key="6">
    <source>
        <dbReference type="ARBA" id="ARBA00022692"/>
    </source>
</evidence>
<dbReference type="Proteomes" id="UP000298438">
    <property type="component" value="Unassembled WGS sequence"/>
</dbReference>
<evidence type="ECO:0000256" key="2">
    <source>
        <dbReference type="ARBA" id="ARBA00009477"/>
    </source>
</evidence>
<organism evidence="12 13">
    <name type="scientific">Zemynaea arenosa</name>
    <dbReference type="NCBI Taxonomy" id="2561931"/>
    <lineage>
        <taxon>Bacteria</taxon>
        <taxon>Pseudomonadati</taxon>
        <taxon>Pseudomonadota</taxon>
        <taxon>Betaproteobacteria</taxon>
        <taxon>Burkholderiales</taxon>
        <taxon>Oxalobacteraceae</taxon>
        <taxon>Telluria group</taxon>
        <taxon>Zemynaea</taxon>
    </lineage>
</organism>
<evidence type="ECO:0000313" key="13">
    <source>
        <dbReference type="Proteomes" id="UP000298438"/>
    </source>
</evidence>
<comment type="subcellular location">
    <subcellularLocation>
        <location evidence="1 9">Cell inner membrane</location>
        <topology evidence="1 9">Single-pass membrane protein</topology>
    </subcellularLocation>
</comment>
<dbReference type="InterPro" id="IPR050739">
    <property type="entry name" value="MFP"/>
</dbReference>
<dbReference type="OrthoDB" id="9775513at2"/>
<dbReference type="Pfam" id="PF26002">
    <property type="entry name" value="Beta-barrel_AprE"/>
    <property type="match status" value="1"/>
</dbReference>
<reference evidence="12 13" key="1">
    <citation type="submission" date="2019-03" db="EMBL/GenBank/DDBJ databases">
        <title>Draft Genome Sequence of Massilia arenosa sp. nov., a Novel Massilia Species Isolated from a Sandy-loam Maize Soil.</title>
        <authorList>
            <person name="Raths R."/>
            <person name="Peta V."/>
            <person name="Bucking H."/>
        </authorList>
    </citation>
    <scope>NUCLEOTIDE SEQUENCE [LARGE SCALE GENOMIC DNA]</scope>
    <source>
        <strain evidence="12 13">MC02</strain>
    </source>
</reference>